<dbReference type="Pfam" id="PF13365">
    <property type="entry name" value="Trypsin_2"/>
    <property type="match status" value="1"/>
</dbReference>
<dbReference type="SUPFAM" id="SSF50494">
    <property type="entry name" value="Trypsin-like serine proteases"/>
    <property type="match status" value="1"/>
</dbReference>
<keyword evidence="9" id="KW-0574">Periplasm</keyword>
<keyword evidence="12" id="KW-0346">Stress response</keyword>
<evidence type="ECO:0000256" key="8">
    <source>
        <dbReference type="ARBA" id="ARBA00022737"/>
    </source>
</evidence>
<dbReference type="PANTHER" id="PTHR22939">
    <property type="entry name" value="SERINE PROTEASE FAMILY S1C HTRA-RELATED"/>
    <property type="match status" value="1"/>
</dbReference>
<evidence type="ECO:0000256" key="12">
    <source>
        <dbReference type="ARBA" id="ARBA00023016"/>
    </source>
</evidence>
<evidence type="ECO:0000256" key="2">
    <source>
        <dbReference type="ARBA" id="ARBA00004418"/>
    </source>
</evidence>
<evidence type="ECO:0000256" key="14">
    <source>
        <dbReference type="SAM" id="SignalP"/>
    </source>
</evidence>
<feature type="domain" description="PDZ" evidence="15">
    <location>
        <begin position="341"/>
        <end position="414"/>
    </location>
</feature>
<evidence type="ECO:0000256" key="5">
    <source>
        <dbReference type="ARBA" id="ARBA00013958"/>
    </source>
</evidence>
<dbReference type="CDD" id="cd10839">
    <property type="entry name" value="cpPDZ1_DegP-like"/>
    <property type="match status" value="1"/>
</dbReference>
<evidence type="ECO:0000313" key="16">
    <source>
        <dbReference type="EMBL" id="MEK8090900.1"/>
    </source>
</evidence>
<organism evidence="16 17">
    <name type="scientific">Thermithiobacillus plumbiphilus</name>
    <dbReference type="NCBI Taxonomy" id="1729899"/>
    <lineage>
        <taxon>Bacteria</taxon>
        <taxon>Pseudomonadati</taxon>
        <taxon>Pseudomonadota</taxon>
        <taxon>Acidithiobacillia</taxon>
        <taxon>Acidithiobacillales</taxon>
        <taxon>Thermithiobacillaceae</taxon>
        <taxon>Thermithiobacillus</taxon>
    </lineage>
</organism>
<feature type="domain" description="PDZ" evidence="15">
    <location>
        <begin position="244"/>
        <end position="312"/>
    </location>
</feature>
<comment type="similarity">
    <text evidence="3">Belongs to the peptidase S1C family.</text>
</comment>
<dbReference type="EC" id="3.4.21.107" evidence="4"/>
<evidence type="ECO:0000259" key="15">
    <source>
        <dbReference type="PROSITE" id="PS50106"/>
    </source>
</evidence>
<accession>A0ABU9DDW6</accession>
<comment type="catalytic activity">
    <reaction evidence="1">
        <text>Acts on substrates that are at least partially unfolded. The cleavage site P1 residue is normally between a pair of hydrophobic residues, such as Val-|-Val.</text>
        <dbReference type="EC" id="3.4.21.107"/>
    </reaction>
</comment>
<dbReference type="InterPro" id="IPR036034">
    <property type="entry name" value="PDZ_sf"/>
</dbReference>
<name>A0ABU9DDW6_9PROT</name>
<feature type="chain" id="PRO_5047535788" description="Probable periplasmic serine endoprotease DegP-like" evidence="14">
    <location>
        <begin position="16"/>
        <end position="452"/>
    </location>
</feature>
<dbReference type="InterPro" id="IPR009003">
    <property type="entry name" value="Peptidase_S1_PA"/>
</dbReference>
<evidence type="ECO:0000256" key="9">
    <source>
        <dbReference type="ARBA" id="ARBA00022764"/>
    </source>
</evidence>
<evidence type="ECO:0000256" key="11">
    <source>
        <dbReference type="ARBA" id="ARBA00022825"/>
    </source>
</evidence>
<evidence type="ECO:0000256" key="10">
    <source>
        <dbReference type="ARBA" id="ARBA00022801"/>
    </source>
</evidence>
<dbReference type="InterPro" id="IPR001940">
    <property type="entry name" value="Peptidase_S1C"/>
</dbReference>
<dbReference type="Pfam" id="PF17820">
    <property type="entry name" value="PDZ_6"/>
    <property type="match status" value="1"/>
</dbReference>
<dbReference type="NCBIfam" id="TIGR02037">
    <property type="entry name" value="degP_htrA_DO"/>
    <property type="match status" value="1"/>
</dbReference>
<dbReference type="Proteomes" id="UP001446205">
    <property type="component" value="Unassembled WGS sequence"/>
</dbReference>
<sequence>MSIIFLLSAFRAAHAADLPDFTSLVEQNGPAVVNISTTQTIKAPQAGPGMPQGTPFDDFFRHFFGDVPNAMPREYKAQSLGSGFIISHDGYVVTNAHVIQNADKVDVRLTDRRQFEAKVIGKDERTDIALLKIPGNNLPVVRIGDPEKVKVGAWVAAIGAPFGFENSVTSGIVGAKGRSIPNESYVPFIQTDVAINPGNSGGPLFNMDGEVIGVNSMIYSRTGGFMGLSFSIPIDIAMRVVNELRTTGKVSHGWLGVMVQDITEPLARSFNLPNARGALVGDVMPDSPAAKAGIRRGDVIVSFAGRDINVSGDLPPLVGMAPVGKPVQARLLRNGQTLDVNVVIEEMPKKPGEMASSAQESDRLGVRVDTLTAEQKRKLKVSGGLLVTAVAPGPAADAGIRPGDVIVQLARQPVGDVAQFQRLVAGLPRGQPIPVLVNRGGGSLYLALQLDK</sequence>
<keyword evidence="8" id="KW-0677">Repeat</keyword>
<evidence type="ECO:0000256" key="6">
    <source>
        <dbReference type="ARBA" id="ARBA00022670"/>
    </source>
</evidence>
<evidence type="ECO:0000256" key="4">
    <source>
        <dbReference type="ARBA" id="ARBA00013035"/>
    </source>
</evidence>
<dbReference type="SMART" id="SM00228">
    <property type="entry name" value="PDZ"/>
    <property type="match status" value="2"/>
</dbReference>
<keyword evidence="6" id="KW-0645">Protease</keyword>
<keyword evidence="7 14" id="KW-0732">Signal</keyword>
<dbReference type="SUPFAM" id="SSF50156">
    <property type="entry name" value="PDZ domain-like"/>
    <property type="match status" value="2"/>
</dbReference>
<evidence type="ECO:0000313" key="17">
    <source>
        <dbReference type="Proteomes" id="UP001446205"/>
    </source>
</evidence>
<dbReference type="Pfam" id="PF13180">
    <property type="entry name" value="PDZ_2"/>
    <property type="match status" value="1"/>
</dbReference>
<comment type="caution">
    <text evidence="16">The sequence shown here is derived from an EMBL/GenBank/DDBJ whole genome shotgun (WGS) entry which is preliminary data.</text>
</comment>
<keyword evidence="10" id="KW-0378">Hydrolase</keyword>
<dbReference type="PROSITE" id="PS50106">
    <property type="entry name" value="PDZ"/>
    <property type="match status" value="2"/>
</dbReference>
<evidence type="ECO:0000256" key="7">
    <source>
        <dbReference type="ARBA" id="ARBA00022729"/>
    </source>
</evidence>
<dbReference type="InterPro" id="IPR011782">
    <property type="entry name" value="Pept_S1C_Do"/>
</dbReference>
<evidence type="ECO:0000256" key="13">
    <source>
        <dbReference type="ARBA" id="ARBA00032850"/>
    </source>
</evidence>
<dbReference type="PANTHER" id="PTHR22939:SF130">
    <property type="entry name" value="PERIPLASMIC SERINE ENDOPROTEASE DEGP-LIKE-RELATED"/>
    <property type="match status" value="1"/>
</dbReference>
<dbReference type="InterPro" id="IPR001478">
    <property type="entry name" value="PDZ"/>
</dbReference>
<comment type="subcellular location">
    <subcellularLocation>
        <location evidence="2">Periplasm</location>
    </subcellularLocation>
</comment>
<evidence type="ECO:0000256" key="1">
    <source>
        <dbReference type="ARBA" id="ARBA00001772"/>
    </source>
</evidence>
<feature type="signal peptide" evidence="14">
    <location>
        <begin position="1"/>
        <end position="15"/>
    </location>
</feature>
<dbReference type="PRINTS" id="PR00834">
    <property type="entry name" value="PROTEASES2C"/>
</dbReference>
<keyword evidence="11" id="KW-0720">Serine protease</keyword>
<protein>
    <recommendedName>
        <fullName evidence="5">Probable periplasmic serine endoprotease DegP-like</fullName>
        <ecNumber evidence="4">3.4.21.107</ecNumber>
    </recommendedName>
    <alternativeName>
        <fullName evidence="13">Protease Do</fullName>
    </alternativeName>
</protein>
<proteinExistence type="inferred from homology"/>
<dbReference type="EMBL" id="JBBPCO010000019">
    <property type="protein sequence ID" value="MEK8090900.1"/>
    <property type="molecule type" value="Genomic_DNA"/>
</dbReference>
<dbReference type="Gene3D" id="2.40.10.120">
    <property type="match status" value="1"/>
</dbReference>
<reference evidence="16 17" key="1">
    <citation type="submission" date="2024-04" db="EMBL/GenBank/DDBJ databases">
        <authorList>
            <person name="Abashina T."/>
            <person name="Shaikin A."/>
        </authorList>
    </citation>
    <scope>NUCLEOTIDE SEQUENCE [LARGE SCALE GENOMIC DNA]</scope>
    <source>
        <strain evidence="16 17">AAFK</strain>
    </source>
</reference>
<dbReference type="Gene3D" id="2.30.42.10">
    <property type="match status" value="2"/>
</dbReference>
<keyword evidence="17" id="KW-1185">Reference proteome</keyword>
<dbReference type="InterPro" id="IPR041489">
    <property type="entry name" value="PDZ_6"/>
</dbReference>
<evidence type="ECO:0000256" key="3">
    <source>
        <dbReference type="ARBA" id="ARBA00010541"/>
    </source>
</evidence>
<gene>
    <name evidence="16" type="ORF">WOB96_14170</name>
</gene>